<keyword evidence="3 4" id="KW-1015">Disulfide bond</keyword>
<feature type="disulfide bond" evidence="4">
    <location>
        <begin position="351"/>
        <end position="361"/>
    </location>
</feature>
<feature type="disulfide bond" evidence="4">
    <location>
        <begin position="78"/>
        <end position="88"/>
    </location>
</feature>
<feature type="domain" description="SRCR" evidence="7">
    <location>
        <begin position="188"/>
        <end position="281"/>
    </location>
</feature>
<dbReference type="EMBL" id="JAWDJR010000008">
    <property type="protein sequence ID" value="KAK9970990.1"/>
    <property type="molecule type" value="Genomic_DNA"/>
</dbReference>
<keyword evidence="2" id="KW-0677">Repeat</keyword>
<keyword evidence="6" id="KW-1133">Transmembrane helix</keyword>
<feature type="domain" description="SRCR" evidence="7">
    <location>
        <begin position="286"/>
        <end position="381"/>
    </location>
</feature>
<dbReference type="SUPFAM" id="SSF56487">
    <property type="entry name" value="SRCR-like"/>
    <property type="match status" value="6"/>
</dbReference>
<keyword evidence="1" id="KW-0732">Signal</keyword>
<evidence type="ECO:0000256" key="3">
    <source>
        <dbReference type="ARBA" id="ARBA00023157"/>
    </source>
</evidence>
<feature type="region of interest" description="Disordered" evidence="5">
    <location>
        <begin position="715"/>
        <end position="734"/>
    </location>
</feature>
<comment type="caution">
    <text evidence="4">Lacks conserved residue(s) required for the propagation of feature annotation.</text>
</comment>
<dbReference type="Pfam" id="PF00530">
    <property type="entry name" value="SRCR"/>
    <property type="match status" value="4"/>
</dbReference>
<feature type="disulfide bond" evidence="4">
    <location>
        <begin position="635"/>
        <end position="645"/>
    </location>
</feature>
<feature type="domain" description="SRCR" evidence="7">
    <location>
        <begin position="7"/>
        <end position="111"/>
    </location>
</feature>
<dbReference type="PANTHER" id="PTHR19331:SF468">
    <property type="entry name" value="SCAVENGER RECEPTOR CYSTEINE-RICH TYPE 1 PROTEIN M160"/>
    <property type="match status" value="1"/>
</dbReference>
<dbReference type="PROSITE" id="PS50287">
    <property type="entry name" value="SRCR_2"/>
    <property type="match status" value="7"/>
</dbReference>
<accession>A0AAW2AEK3</accession>
<evidence type="ECO:0000259" key="7">
    <source>
        <dbReference type="PROSITE" id="PS50287"/>
    </source>
</evidence>
<dbReference type="InterPro" id="IPR036772">
    <property type="entry name" value="SRCR-like_dom_sf"/>
</dbReference>
<feature type="transmembrane region" description="Helical" evidence="6">
    <location>
        <begin position="676"/>
        <end position="697"/>
    </location>
</feature>
<feature type="region of interest" description="Disordered" evidence="5">
    <location>
        <begin position="741"/>
        <end position="805"/>
    </location>
</feature>
<dbReference type="AlphaFoldDB" id="A0AAW2AEK3"/>
<feature type="disulfide bond" evidence="4">
    <location>
        <begin position="254"/>
        <end position="264"/>
    </location>
</feature>
<dbReference type="SMART" id="SM00202">
    <property type="entry name" value="SR"/>
    <property type="match status" value="4"/>
</dbReference>
<dbReference type="Proteomes" id="UP001479290">
    <property type="component" value="Unassembled WGS sequence"/>
</dbReference>
<dbReference type="PRINTS" id="PR00258">
    <property type="entry name" value="SPERACTRCPTR"/>
</dbReference>
<dbReference type="GO" id="GO:0016020">
    <property type="term" value="C:membrane"/>
    <property type="evidence" value="ECO:0007669"/>
    <property type="project" value="InterPro"/>
</dbReference>
<evidence type="ECO:0000256" key="5">
    <source>
        <dbReference type="SAM" id="MobiDB-lite"/>
    </source>
</evidence>
<feature type="domain" description="SRCR" evidence="7">
    <location>
        <begin position="115"/>
        <end position="190"/>
    </location>
</feature>
<proteinExistence type="predicted"/>
<evidence type="ECO:0000256" key="2">
    <source>
        <dbReference type="ARBA" id="ARBA00022737"/>
    </source>
</evidence>
<feature type="disulfide bond" evidence="4">
    <location>
        <begin position="542"/>
        <end position="552"/>
    </location>
</feature>
<keyword evidence="6" id="KW-0812">Transmembrane</keyword>
<dbReference type="PANTHER" id="PTHR19331">
    <property type="entry name" value="SCAVENGER RECEPTOR DOMAIN-CONTAINING"/>
    <property type="match status" value="1"/>
</dbReference>
<gene>
    <name evidence="8" type="ORF">ABG768_026889</name>
</gene>
<evidence type="ECO:0000256" key="6">
    <source>
        <dbReference type="SAM" id="Phobius"/>
    </source>
</evidence>
<feature type="domain" description="SRCR" evidence="7">
    <location>
        <begin position="384"/>
        <end position="479"/>
    </location>
</feature>
<keyword evidence="6" id="KW-0472">Membrane</keyword>
<name>A0AAW2AEK3_CULAL</name>
<feature type="domain" description="SRCR" evidence="7">
    <location>
        <begin position="474"/>
        <end position="568"/>
    </location>
</feature>
<keyword evidence="9" id="KW-1185">Reference proteome</keyword>
<evidence type="ECO:0000313" key="8">
    <source>
        <dbReference type="EMBL" id="KAK9970990.1"/>
    </source>
</evidence>
<protein>
    <recommendedName>
        <fullName evidence="7">SRCR domain-containing protein</fullName>
    </recommendedName>
</protein>
<organism evidence="8 9">
    <name type="scientific">Culter alburnus</name>
    <name type="common">Topmouth culter</name>
    <dbReference type="NCBI Taxonomy" id="194366"/>
    <lineage>
        <taxon>Eukaryota</taxon>
        <taxon>Metazoa</taxon>
        <taxon>Chordata</taxon>
        <taxon>Craniata</taxon>
        <taxon>Vertebrata</taxon>
        <taxon>Euteleostomi</taxon>
        <taxon>Actinopterygii</taxon>
        <taxon>Neopterygii</taxon>
        <taxon>Teleostei</taxon>
        <taxon>Ostariophysi</taxon>
        <taxon>Cypriniformes</taxon>
        <taxon>Xenocyprididae</taxon>
        <taxon>Xenocypridinae</taxon>
        <taxon>Culter</taxon>
    </lineage>
</organism>
<sequence>MAGSLDVRLSDGLGRCSGRVELQLEGSWLSISSKDWTEAESNVVCGHLKCGKSSTKKIKQYFIEGKQKQLESPWSFKCENSTAKLHECLKINQSPSPLPSRSEANIQIICQKEELMFFEGDSPCKGKIRIDFFNDEAKARWLPAEPKKENKKKATDTCHAMGCGNLTYFEKEDNSTYANVTCSGQNSVELRNKRGERCWGTVAVCRGGNCDSICKDTWENQESKKICENLGCGNPIDGQFSFPRNRSAFYSVYCLEERQNMNMCKFISKNDCSGPAQVICTGSIKARLEDPRDKCAGNVSLLFGDWTPVCKDSLNEALKNTICRELNCGEAISETSPDESKIKGLSGTITCQSNANSVSKCKFNSISVKEKTCPVGYLKCAEWKRLLLYKKEGPCRGPVYALSKGKTQHVNGQGWGQEEGQQLCKYLQCGNYTDHTTRLLHTGEWWNKTYNCSGKTDMWECERKDQTVQPENQLNITCNGNPNITLSNKCAGKVLIDNESVCASHFKDHMFNDLCDSLNCGKAIHHWSTTFSVKTNCYHFSCTGNEMLLWQCGYKKSECEKFLSVACEDSIELGSTEKYGGKLVVKYSDQWNYVCGTLNPTDNKMVCEKLNCTDVQKLDESKNILAKEIEVTINCPKNHQRISQCVHFKEEKKKKCIPAEIKCEGCVEEDKPQMDFGLIVGLSLGVLGLLIMVFLWMNRKRLLLVLRRYRNKNGKDINGDGNEMNNIEKEDRDLSQGKASLLDYDDYEDVDSDKNKTRDEDADNRSQGSSGTEYDDIEGQNGDISLHQTHNDDNLPLLPKRPDNILDQDTYEVETENQEEYDDVMPVEAAADENAGTADTQAQMDVAVDAGTDSEAGTGVNADAVVVTAEVEVHAEQE</sequence>
<evidence type="ECO:0000256" key="4">
    <source>
        <dbReference type="PROSITE-ProRule" id="PRU00196"/>
    </source>
</evidence>
<feature type="domain" description="SRCR" evidence="7">
    <location>
        <begin position="569"/>
        <end position="664"/>
    </location>
</feature>
<reference evidence="8 9" key="1">
    <citation type="submission" date="2024-05" db="EMBL/GenBank/DDBJ databases">
        <title>A high-quality chromosomal-level genome assembly of Topmouth culter (Culter alburnus).</title>
        <authorList>
            <person name="Zhao H."/>
        </authorList>
    </citation>
    <scope>NUCLEOTIDE SEQUENCE [LARGE SCALE GENOMIC DNA]</scope>
    <source>
        <strain evidence="8">CATC2023</strain>
        <tissue evidence="8">Muscle</tissue>
    </source>
</reference>
<comment type="caution">
    <text evidence="8">The sequence shown here is derived from an EMBL/GenBank/DDBJ whole genome shotgun (WGS) entry which is preliminary data.</text>
</comment>
<evidence type="ECO:0000313" key="9">
    <source>
        <dbReference type="Proteomes" id="UP001479290"/>
    </source>
</evidence>
<evidence type="ECO:0000256" key="1">
    <source>
        <dbReference type="ARBA" id="ARBA00022729"/>
    </source>
</evidence>
<dbReference type="Gene3D" id="3.10.250.10">
    <property type="entry name" value="SRCR-like domain"/>
    <property type="match status" value="6"/>
</dbReference>
<dbReference type="InterPro" id="IPR001190">
    <property type="entry name" value="SRCR"/>
</dbReference>